<accession>A0A4Y7KQ57</accession>
<evidence type="ECO:0000259" key="1">
    <source>
        <dbReference type="Pfam" id="PF08387"/>
    </source>
</evidence>
<dbReference type="InterPro" id="IPR006566">
    <property type="entry name" value="FBD"/>
</dbReference>
<dbReference type="InterPro" id="IPR050232">
    <property type="entry name" value="FBL13/AtMIF1-like"/>
</dbReference>
<organism evidence="2 3">
    <name type="scientific">Papaver somniferum</name>
    <name type="common">Opium poppy</name>
    <dbReference type="NCBI Taxonomy" id="3469"/>
    <lineage>
        <taxon>Eukaryota</taxon>
        <taxon>Viridiplantae</taxon>
        <taxon>Streptophyta</taxon>
        <taxon>Embryophyta</taxon>
        <taxon>Tracheophyta</taxon>
        <taxon>Spermatophyta</taxon>
        <taxon>Magnoliopsida</taxon>
        <taxon>Ranunculales</taxon>
        <taxon>Papaveraceae</taxon>
        <taxon>Papaveroideae</taxon>
        <taxon>Papaver</taxon>
    </lineage>
</organism>
<name>A0A4Y7KQ57_PAPSO</name>
<keyword evidence="3" id="KW-1185">Reference proteome</keyword>
<protein>
    <recommendedName>
        <fullName evidence="1">FBD domain-containing protein</fullName>
    </recommendedName>
</protein>
<dbReference type="AlphaFoldDB" id="A0A4Y7KQ57"/>
<dbReference type="Gramene" id="RZC75504">
    <property type="protein sequence ID" value="RZC75504"/>
    <property type="gene ID" value="C5167_050986"/>
</dbReference>
<evidence type="ECO:0000313" key="2">
    <source>
        <dbReference type="EMBL" id="RZC75504.1"/>
    </source>
</evidence>
<feature type="domain" description="FBD" evidence="1">
    <location>
        <begin position="234"/>
        <end position="268"/>
    </location>
</feature>
<evidence type="ECO:0000313" key="3">
    <source>
        <dbReference type="Proteomes" id="UP000316621"/>
    </source>
</evidence>
<reference evidence="2 3" key="1">
    <citation type="journal article" date="2018" name="Science">
        <title>The opium poppy genome and morphinan production.</title>
        <authorList>
            <person name="Guo L."/>
            <person name="Winzer T."/>
            <person name="Yang X."/>
            <person name="Li Y."/>
            <person name="Ning Z."/>
            <person name="He Z."/>
            <person name="Teodor R."/>
            <person name="Lu Y."/>
            <person name="Bowser T.A."/>
            <person name="Graham I.A."/>
            <person name="Ye K."/>
        </authorList>
    </citation>
    <scope>NUCLEOTIDE SEQUENCE [LARGE SCALE GENOMIC DNA]</scope>
    <source>
        <strain evidence="3">cv. HN1</strain>
        <tissue evidence="2">Leaves</tissue>
    </source>
</reference>
<dbReference type="EMBL" id="CM010722">
    <property type="protein sequence ID" value="RZC75504.1"/>
    <property type="molecule type" value="Genomic_DNA"/>
</dbReference>
<gene>
    <name evidence="2" type="ORF">C5167_050986</name>
</gene>
<dbReference type="Proteomes" id="UP000316621">
    <property type="component" value="Chromosome 8"/>
</dbReference>
<proteinExistence type="predicted"/>
<dbReference type="PANTHER" id="PTHR31900:SF30">
    <property type="entry name" value="SUPERFAMILY PROTEIN, PUTATIVE-RELATED"/>
    <property type="match status" value="1"/>
</dbReference>
<sequence>MLNSELQRLFSSCPLMETVIIQDWDIQRNENRKTNKRRNIIISSQCLQFFELIDRYHERLGSAVNCLNCSTKISAPYVKYFKCTGFLREDFSLENLSSLVSAHLEMRWRDKREADETAETYSDLLAEEKELFSKRMMRYLGAVHNVHHLTLLSGFLEVLLQAPGTSNRYSPQLCNLETLKLEMMFTRGSVRSIAYSLKISPIIRNLIFMSKESNLADVGDDWEAEYSSTGMFPHLKSVEIREVEGSDNELKFLIFLLKKSTVLEKVGITGLLNLGMLSETGFVCVLCLKHPAWRVSGLDEMDNSSPTR</sequence>
<dbReference type="PANTHER" id="PTHR31900">
    <property type="entry name" value="F-BOX/RNI SUPERFAMILY PROTEIN-RELATED"/>
    <property type="match status" value="1"/>
</dbReference>
<dbReference type="Pfam" id="PF08387">
    <property type="entry name" value="FBD"/>
    <property type="match status" value="1"/>
</dbReference>